<organism evidence="8 9">
    <name type="scientific">Marinilabilia salmonicolor</name>
    <dbReference type="NCBI Taxonomy" id="989"/>
    <lineage>
        <taxon>Bacteria</taxon>
        <taxon>Pseudomonadati</taxon>
        <taxon>Bacteroidota</taxon>
        <taxon>Bacteroidia</taxon>
        <taxon>Marinilabiliales</taxon>
        <taxon>Marinilabiliaceae</taxon>
        <taxon>Marinilabilia</taxon>
    </lineage>
</organism>
<gene>
    <name evidence="7" type="primary">atpH</name>
    <name evidence="8" type="ORF">DFO77_11643</name>
</gene>
<evidence type="ECO:0000313" key="8">
    <source>
        <dbReference type="EMBL" id="RCW31976.1"/>
    </source>
</evidence>
<proteinExistence type="inferred from homology"/>
<evidence type="ECO:0000256" key="5">
    <source>
        <dbReference type="ARBA" id="ARBA00023136"/>
    </source>
</evidence>
<protein>
    <recommendedName>
        <fullName evidence="7">ATP synthase subunit delta</fullName>
    </recommendedName>
    <alternativeName>
        <fullName evidence="7">ATP synthase F(1) sector subunit delta</fullName>
    </alternativeName>
    <alternativeName>
        <fullName evidence="7">F-type ATPase subunit delta</fullName>
        <shortName evidence="7">F-ATPase subunit delta</shortName>
    </alternativeName>
</protein>
<dbReference type="AlphaFoldDB" id="A0A2T0XRE5"/>
<evidence type="ECO:0000256" key="2">
    <source>
        <dbReference type="ARBA" id="ARBA00022448"/>
    </source>
</evidence>
<dbReference type="OrthoDB" id="9802471at2"/>
<dbReference type="InterPro" id="IPR026015">
    <property type="entry name" value="ATP_synth_OSCP/delta_N_sf"/>
</dbReference>
<dbReference type="GO" id="GO:0045259">
    <property type="term" value="C:proton-transporting ATP synthase complex"/>
    <property type="evidence" value="ECO:0007669"/>
    <property type="project" value="UniProtKB-KW"/>
</dbReference>
<dbReference type="RefSeq" id="WP_106152147.1">
    <property type="nucleotide sequence ID" value="NZ_PVTS01000003.1"/>
</dbReference>
<keyword evidence="9" id="KW-1185">Reference proteome</keyword>
<dbReference type="Gene3D" id="1.10.520.20">
    <property type="entry name" value="N-terminal domain of the delta subunit of the F1F0-ATP synthase"/>
    <property type="match status" value="1"/>
</dbReference>
<evidence type="ECO:0000256" key="3">
    <source>
        <dbReference type="ARBA" id="ARBA00022781"/>
    </source>
</evidence>
<dbReference type="STRING" id="1168289.GCA_000259075_00393"/>
<comment type="similarity">
    <text evidence="7">Belongs to the ATPase delta chain family.</text>
</comment>
<keyword evidence="5 7" id="KW-0472">Membrane</keyword>
<comment type="subcellular location">
    <subcellularLocation>
        <location evidence="7">Cell membrane</location>
        <topology evidence="7">Peripheral membrane protein</topology>
    </subcellularLocation>
    <subcellularLocation>
        <location evidence="1">Membrane</location>
    </subcellularLocation>
</comment>
<dbReference type="EMBL" id="QPIZ01000016">
    <property type="protein sequence ID" value="RCW31976.1"/>
    <property type="molecule type" value="Genomic_DNA"/>
</dbReference>
<comment type="caution">
    <text evidence="8">The sequence shown here is derived from an EMBL/GenBank/DDBJ whole genome shotgun (WGS) entry which is preliminary data.</text>
</comment>
<keyword evidence="6 7" id="KW-0066">ATP synthesis</keyword>
<evidence type="ECO:0000256" key="7">
    <source>
        <dbReference type="HAMAP-Rule" id="MF_01416"/>
    </source>
</evidence>
<keyword evidence="2 7" id="KW-0813">Transport</keyword>
<dbReference type="PRINTS" id="PR00125">
    <property type="entry name" value="ATPASEDELTA"/>
</dbReference>
<comment type="function">
    <text evidence="7">F(1)F(0) ATP synthase produces ATP from ADP in the presence of a proton or sodium gradient. F-type ATPases consist of two structural domains, F(1) containing the extramembraneous catalytic core and F(0) containing the membrane proton channel, linked together by a central stalk and a peripheral stalk. During catalysis, ATP synthesis in the catalytic domain of F(1) is coupled via a rotary mechanism of the central stalk subunits to proton translocation.</text>
</comment>
<evidence type="ECO:0000256" key="4">
    <source>
        <dbReference type="ARBA" id="ARBA00023065"/>
    </source>
</evidence>
<keyword evidence="3 7" id="KW-0375">Hydrogen ion transport</keyword>
<evidence type="ECO:0000256" key="6">
    <source>
        <dbReference type="ARBA" id="ARBA00023310"/>
    </source>
</evidence>
<keyword evidence="7" id="KW-1003">Cell membrane</keyword>
<dbReference type="Pfam" id="PF00213">
    <property type="entry name" value="OSCP"/>
    <property type="match status" value="1"/>
</dbReference>
<keyword evidence="7" id="KW-0139">CF(1)</keyword>
<keyword evidence="4 7" id="KW-0406">Ion transport</keyword>
<name>A0A2T0XRE5_9BACT</name>
<dbReference type="SUPFAM" id="SSF47928">
    <property type="entry name" value="N-terminal domain of the delta subunit of the F1F0-ATP synthase"/>
    <property type="match status" value="1"/>
</dbReference>
<reference evidence="8 9" key="1">
    <citation type="submission" date="2018-07" db="EMBL/GenBank/DDBJ databases">
        <title>Freshwater and sediment microbial communities from various areas in North America, analyzing microbe dynamics in response to fracking.</title>
        <authorList>
            <person name="Lamendella R."/>
        </authorList>
    </citation>
    <scope>NUCLEOTIDE SEQUENCE [LARGE SCALE GENOMIC DNA]</scope>
    <source>
        <strain evidence="8 9">160A</strain>
    </source>
</reference>
<dbReference type="InterPro" id="IPR000711">
    <property type="entry name" value="ATPase_OSCP/dsu"/>
</dbReference>
<evidence type="ECO:0000313" key="9">
    <source>
        <dbReference type="Proteomes" id="UP000252733"/>
    </source>
</evidence>
<dbReference type="GO" id="GO:0046933">
    <property type="term" value="F:proton-transporting ATP synthase activity, rotational mechanism"/>
    <property type="evidence" value="ECO:0007669"/>
    <property type="project" value="UniProtKB-UniRule"/>
</dbReference>
<dbReference type="NCBIfam" id="TIGR01145">
    <property type="entry name" value="ATP_synt_delta"/>
    <property type="match status" value="1"/>
</dbReference>
<dbReference type="HAMAP" id="MF_01416">
    <property type="entry name" value="ATP_synth_delta_bact"/>
    <property type="match status" value="1"/>
</dbReference>
<comment type="function">
    <text evidence="7">This protein is part of the stalk that links CF(0) to CF(1). It either transmits conformational changes from CF(0) to CF(1) or is implicated in proton conduction.</text>
</comment>
<dbReference type="GO" id="GO:0005886">
    <property type="term" value="C:plasma membrane"/>
    <property type="evidence" value="ECO:0007669"/>
    <property type="project" value="UniProtKB-SubCell"/>
</dbReference>
<dbReference type="PANTHER" id="PTHR11910">
    <property type="entry name" value="ATP SYNTHASE DELTA CHAIN"/>
    <property type="match status" value="1"/>
</dbReference>
<dbReference type="Proteomes" id="UP000252733">
    <property type="component" value="Unassembled WGS sequence"/>
</dbReference>
<sequence length="178" mass="20673">MNRGPITVRYATALFELGKEKNDLDRFEKDVAVLQEQCLSVRDFCAFMNNPVIKASRKKETLRNVLAKELHPLVMRFVEMVVDKNRESLLPDILRFFKELYKRHKGIHSVKIITAVAFEEDYLKELQSFLEREFNGPIEMVVQVKPEIIGGIIMLVDDKIVDNSIAHQIKMLKKKIVS</sequence>
<evidence type="ECO:0000256" key="1">
    <source>
        <dbReference type="ARBA" id="ARBA00004370"/>
    </source>
</evidence>
<accession>A0A2T0XRE5</accession>